<dbReference type="InterPro" id="IPR029066">
    <property type="entry name" value="PLP-binding_barrel"/>
</dbReference>
<evidence type="ECO:0000259" key="1">
    <source>
        <dbReference type="Pfam" id="PF01168"/>
    </source>
</evidence>
<dbReference type="GO" id="GO:0036088">
    <property type="term" value="P:D-serine catabolic process"/>
    <property type="evidence" value="ECO:0007669"/>
    <property type="project" value="TreeGrafter"/>
</dbReference>
<evidence type="ECO:0000313" key="3">
    <source>
        <dbReference type="Proteomes" id="UP000237104"/>
    </source>
</evidence>
<organism evidence="2 3">
    <name type="scientific">Cryobacterium zongtaii</name>
    <dbReference type="NCBI Taxonomy" id="1259217"/>
    <lineage>
        <taxon>Bacteria</taxon>
        <taxon>Bacillati</taxon>
        <taxon>Actinomycetota</taxon>
        <taxon>Actinomycetes</taxon>
        <taxon>Micrococcales</taxon>
        <taxon>Microbacteriaceae</taxon>
        <taxon>Cryobacterium</taxon>
    </lineage>
</organism>
<dbReference type="InterPro" id="IPR001608">
    <property type="entry name" value="Ala_racemase_N"/>
</dbReference>
<comment type="caution">
    <text evidence="2">The sequence shown here is derived from an EMBL/GenBank/DDBJ whole genome shotgun (WGS) entry which is preliminary data.</text>
</comment>
<dbReference type="SUPFAM" id="SSF51419">
    <property type="entry name" value="PLP-binding barrel"/>
    <property type="match status" value="1"/>
</dbReference>
<dbReference type="RefSeq" id="WP_103429762.1">
    <property type="nucleotide sequence ID" value="NZ_PPXF01000011.1"/>
</dbReference>
<name>A0A2S3ZQ50_9MICO</name>
<dbReference type="InterPro" id="IPR051466">
    <property type="entry name" value="D-amino_acid_metab_enzyme"/>
</dbReference>
<dbReference type="Gene3D" id="3.20.20.10">
    <property type="entry name" value="Alanine racemase"/>
    <property type="match status" value="1"/>
</dbReference>
<dbReference type="EMBL" id="PPXF01000011">
    <property type="protein sequence ID" value="POH71345.1"/>
    <property type="molecule type" value="Genomic_DNA"/>
</dbReference>
<proteinExistence type="predicted"/>
<dbReference type="Proteomes" id="UP000237104">
    <property type="component" value="Unassembled WGS sequence"/>
</dbReference>
<accession>A0A2S3ZQ50</accession>
<gene>
    <name evidence="2" type="ORF">C3B59_01805</name>
</gene>
<dbReference type="PANTHER" id="PTHR28004">
    <property type="entry name" value="ZGC:162816-RELATED"/>
    <property type="match status" value="1"/>
</dbReference>
<dbReference type="OrthoDB" id="2445260at2"/>
<feature type="domain" description="Alanine racemase N-terminal" evidence="1">
    <location>
        <begin position="42"/>
        <end position="229"/>
    </location>
</feature>
<dbReference type="GO" id="GO:0008721">
    <property type="term" value="F:D-serine ammonia-lyase activity"/>
    <property type="evidence" value="ECO:0007669"/>
    <property type="project" value="TreeGrafter"/>
</dbReference>
<dbReference type="PANTHER" id="PTHR28004:SF2">
    <property type="entry name" value="D-SERINE DEHYDRATASE"/>
    <property type="match status" value="1"/>
</dbReference>
<evidence type="ECO:0000313" key="2">
    <source>
        <dbReference type="EMBL" id="POH71345.1"/>
    </source>
</evidence>
<dbReference type="Pfam" id="PF01168">
    <property type="entry name" value="Ala_racemase_N"/>
    <property type="match status" value="1"/>
</dbReference>
<protein>
    <submittedName>
        <fullName evidence="2">Alanine racemase</fullName>
    </submittedName>
</protein>
<sequence>MSLDLSPLPIGPAATPWLNPQQYWPDLTEATRGLDTPVGALHLGALRHNTHDMLDRAQGTPIRVASKSLRVRGVLDAVLALPGYRGILAFTLAEALWLAQTHDDIVVGYPSVDRAALHTLARSADLAARVTLMVDSIDHLDVVDAVLAPSQRERIRVCLELDASWNAPVLGHLGVWRSPVHTPEDARALALAIVSRPGFELVGLMAYEAQIAGLGDRPPGHPVQGGLNRWVRNRSIVDITARRAAAVAAVRQVADLEFVNGGGTGSLESTHADTSVTDIAAGSGFFGGHLFDSYSGFRPAPAAAFALSVVRKPTAQTAALLGGGWIASGPPGADRSPRLVWPEGLSLVPREMAGEVQSPVTGSAAATLRVGERVWLRHTKSGELSEHLNEFALVEDGIVVDMLPTYRGEGKAFL</sequence>
<dbReference type="AlphaFoldDB" id="A0A2S3ZQ50"/>
<reference evidence="2 3" key="1">
    <citation type="submission" date="2018-01" db="EMBL/GenBank/DDBJ databases">
        <title>Cryobacterium sp. nov., from glaciers in China.</title>
        <authorList>
            <person name="Liu Q."/>
            <person name="Xin Y.-H."/>
        </authorList>
    </citation>
    <scope>NUCLEOTIDE SEQUENCE [LARGE SCALE GENOMIC DNA]</scope>
    <source>
        <strain evidence="2 3">TMB1-8</strain>
    </source>
</reference>